<keyword evidence="3" id="KW-1185">Reference proteome</keyword>
<organism evidence="2 3">
    <name type="scientific">Hoylesella enoeca</name>
    <dbReference type="NCBI Taxonomy" id="76123"/>
    <lineage>
        <taxon>Bacteria</taxon>
        <taxon>Pseudomonadati</taxon>
        <taxon>Bacteroidota</taxon>
        <taxon>Bacteroidia</taxon>
        <taxon>Bacteroidales</taxon>
        <taxon>Prevotellaceae</taxon>
        <taxon>Hoylesella</taxon>
    </lineage>
</organism>
<evidence type="ECO:0008006" key="4">
    <source>
        <dbReference type="Google" id="ProtNLM"/>
    </source>
</evidence>
<dbReference type="KEGG" id="peo:AS203_01775"/>
<feature type="chain" id="PRO_5006601728" description="Lumazine-binding domain protein" evidence="1">
    <location>
        <begin position="20"/>
        <end position="128"/>
    </location>
</feature>
<keyword evidence="1" id="KW-0732">Signal</keyword>
<dbReference type="Proteomes" id="UP000056252">
    <property type="component" value="Chromosome"/>
</dbReference>
<dbReference type="Gene3D" id="3.10.450.50">
    <property type="match status" value="1"/>
</dbReference>
<dbReference type="OrthoDB" id="1081900at2"/>
<dbReference type="eggNOG" id="ENOG5033N9M">
    <property type="taxonomic scope" value="Bacteria"/>
</dbReference>
<evidence type="ECO:0000256" key="1">
    <source>
        <dbReference type="SAM" id="SignalP"/>
    </source>
</evidence>
<dbReference type="AlphaFoldDB" id="A0A0S2KI97"/>
<evidence type="ECO:0000313" key="3">
    <source>
        <dbReference type="Proteomes" id="UP000056252"/>
    </source>
</evidence>
<dbReference type="STRING" id="76123.AS203_01775"/>
<sequence length="128" mass="14386">MRKLLYVAALFVAASCASGPPPDEVAAQAAKVYYDQLLAGKYDQYVDGFYCPDSLPDSYREQLIVNAKMFVGQQQDEHRGIREVRIVNAKADTARHVADVFLVFAYGDSTTEQIVVPMVEQEGVWYMR</sequence>
<accession>A0A0S2KI97</accession>
<protein>
    <recommendedName>
        <fullName evidence="4">Lumazine-binding domain protein</fullName>
    </recommendedName>
</protein>
<name>A0A0S2KI97_9BACT</name>
<dbReference type="RefSeq" id="WP_024992164.1">
    <property type="nucleotide sequence ID" value="NZ_CP013195.1"/>
</dbReference>
<evidence type="ECO:0000313" key="2">
    <source>
        <dbReference type="EMBL" id="ALO47977.1"/>
    </source>
</evidence>
<feature type="signal peptide" evidence="1">
    <location>
        <begin position="1"/>
        <end position="19"/>
    </location>
</feature>
<dbReference type="EMBL" id="CP013195">
    <property type="protein sequence ID" value="ALO47977.1"/>
    <property type="molecule type" value="Genomic_DNA"/>
</dbReference>
<reference evidence="3" key="1">
    <citation type="submission" date="2015-11" db="EMBL/GenBank/DDBJ databases">
        <authorList>
            <person name="Holder M.E."/>
            <person name="Ajami N.J."/>
            <person name="Petrosino J.F."/>
        </authorList>
    </citation>
    <scope>NUCLEOTIDE SEQUENCE [LARGE SCALE GENOMIC DNA]</scope>
    <source>
        <strain evidence="3">F0113</strain>
    </source>
</reference>
<proteinExistence type="predicted"/>
<dbReference type="PROSITE" id="PS51257">
    <property type="entry name" value="PROKAR_LIPOPROTEIN"/>
    <property type="match status" value="1"/>
</dbReference>
<gene>
    <name evidence="2" type="ORF">AS203_01775</name>
</gene>